<dbReference type="OrthoDB" id="582367at2"/>
<evidence type="ECO:0000256" key="4">
    <source>
        <dbReference type="ARBA" id="ARBA00023136"/>
    </source>
</evidence>
<dbReference type="GO" id="GO:0016020">
    <property type="term" value="C:membrane"/>
    <property type="evidence" value="ECO:0007669"/>
    <property type="project" value="UniProtKB-SubCell"/>
</dbReference>
<organism evidence="6 7">
    <name type="scientific">Cognatiyoonia koreensis</name>
    <dbReference type="NCBI Taxonomy" id="364200"/>
    <lineage>
        <taxon>Bacteria</taxon>
        <taxon>Pseudomonadati</taxon>
        <taxon>Pseudomonadota</taxon>
        <taxon>Alphaproteobacteria</taxon>
        <taxon>Rhodobacterales</taxon>
        <taxon>Paracoccaceae</taxon>
        <taxon>Cognatiyoonia</taxon>
    </lineage>
</organism>
<name>A0A1I0QB78_9RHOB</name>
<keyword evidence="2 5" id="KW-0812">Transmembrane</keyword>
<reference evidence="6 7" key="1">
    <citation type="submission" date="2016-10" db="EMBL/GenBank/DDBJ databases">
        <authorList>
            <person name="de Groot N.N."/>
        </authorList>
    </citation>
    <scope>NUCLEOTIDE SEQUENCE [LARGE SCALE GENOMIC DNA]</scope>
    <source>
        <strain evidence="6 7">DSM 17925</strain>
    </source>
</reference>
<dbReference type="InterPro" id="IPR001129">
    <property type="entry name" value="Membr-assoc_MAPEG"/>
</dbReference>
<keyword evidence="7" id="KW-1185">Reference proteome</keyword>
<feature type="transmembrane region" description="Helical" evidence="5">
    <location>
        <begin position="95"/>
        <end position="128"/>
    </location>
</feature>
<evidence type="ECO:0000256" key="5">
    <source>
        <dbReference type="SAM" id="Phobius"/>
    </source>
</evidence>
<evidence type="ECO:0000313" key="7">
    <source>
        <dbReference type="Proteomes" id="UP000199167"/>
    </source>
</evidence>
<protein>
    <submittedName>
        <fullName evidence="6">MAPEG family protein</fullName>
    </submittedName>
</protein>
<evidence type="ECO:0000256" key="2">
    <source>
        <dbReference type="ARBA" id="ARBA00022692"/>
    </source>
</evidence>
<dbReference type="AlphaFoldDB" id="A0A1I0QB78"/>
<dbReference type="EMBL" id="FOIZ01000001">
    <property type="protein sequence ID" value="SEW24078.1"/>
    <property type="molecule type" value="Genomic_DNA"/>
</dbReference>
<evidence type="ECO:0000256" key="1">
    <source>
        <dbReference type="ARBA" id="ARBA00004370"/>
    </source>
</evidence>
<keyword evidence="3 5" id="KW-1133">Transmembrane helix</keyword>
<evidence type="ECO:0000313" key="6">
    <source>
        <dbReference type="EMBL" id="SEW24078.1"/>
    </source>
</evidence>
<dbReference type="InterPro" id="IPR023352">
    <property type="entry name" value="MAPEG-like_dom_sf"/>
</dbReference>
<dbReference type="Gene3D" id="1.20.120.550">
    <property type="entry name" value="Membrane associated eicosanoid/glutathione metabolism-like domain"/>
    <property type="match status" value="1"/>
</dbReference>
<feature type="transmembrane region" description="Helical" evidence="5">
    <location>
        <begin position="38"/>
        <end position="61"/>
    </location>
</feature>
<accession>A0A1I0QB78</accession>
<feature type="transmembrane region" description="Helical" evidence="5">
    <location>
        <begin position="140"/>
        <end position="159"/>
    </location>
</feature>
<dbReference type="Proteomes" id="UP000199167">
    <property type="component" value="Unassembled WGS sequence"/>
</dbReference>
<evidence type="ECO:0000256" key="3">
    <source>
        <dbReference type="ARBA" id="ARBA00022989"/>
    </source>
</evidence>
<keyword evidence="4 5" id="KW-0472">Membrane</keyword>
<gene>
    <name evidence="6" type="ORF">SAMN04488515_1785</name>
</gene>
<proteinExistence type="predicted"/>
<dbReference type="Pfam" id="PF01124">
    <property type="entry name" value="MAPEG"/>
    <property type="match status" value="1"/>
</dbReference>
<sequence length="163" mass="17655">MTKRAVILLGMAAGLIWACAVVYYGLQWTQIGRTDTSPLAASATGLLFPGLVLVALIARLAQRRFFDDAMIDGQTLQGGALIDQRVLSNTIEQTVLAICIWPCATLLSGAVGLPIILGLSFLLARLLFWIGYHLSAPLRSLGFAATFYPTILTALYVLWQFVP</sequence>
<dbReference type="STRING" id="364200.SAMN04488515_1785"/>
<comment type="subcellular location">
    <subcellularLocation>
        <location evidence="1">Membrane</location>
    </subcellularLocation>
</comment>
<dbReference type="SUPFAM" id="SSF161084">
    <property type="entry name" value="MAPEG domain-like"/>
    <property type="match status" value="1"/>
</dbReference>
<feature type="transmembrane region" description="Helical" evidence="5">
    <location>
        <begin position="7"/>
        <end position="26"/>
    </location>
</feature>
<dbReference type="RefSeq" id="WP_089992915.1">
    <property type="nucleotide sequence ID" value="NZ_FOIZ01000001.1"/>
</dbReference>